<keyword evidence="1" id="KW-0175">Coiled coil</keyword>
<keyword evidence="4" id="KW-1185">Reference proteome</keyword>
<dbReference type="Proteomes" id="UP000008144">
    <property type="component" value="Unassembled WGS sequence"/>
</dbReference>
<dbReference type="AlphaFoldDB" id="F6PIE5"/>
<dbReference type="InParanoid" id="F6PIE5"/>
<dbReference type="Ensembl" id="ENSCINT00000020244.3">
    <property type="protein sequence ID" value="ENSCINP00000020244.3"/>
    <property type="gene ID" value="ENSCING00000010124.3"/>
</dbReference>
<feature type="coiled-coil region" evidence="1">
    <location>
        <begin position="686"/>
        <end position="720"/>
    </location>
</feature>
<evidence type="ECO:0000256" key="1">
    <source>
        <dbReference type="SAM" id="Coils"/>
    </source>
</evidence>
<feature type="coiled-coil region" evidence="1">
    <location>
        <begin position="577"/>
        <end position="646"/>
    </location>
</feature>
<sequence length="820" mass="94126">MKNNLTNNIPEEKLDNGISDLPLHKDGALLIPISSRKLVVIRSPSSSSVSSHEPTTRIKSNNLHSKKKLTQRDALHSAGGTGVCSLGKHRTVDGRATLLTPTHAAKLYGVDSNNKLKPSNLFNNEVKRKHTVSFDSVSSSNVGQDDSMEGCFVSDVDSFHTDASFNSLMLPHFPGVGINMATTCSNFPQTVAVNTSTANMGIEHLANSNQNVEHEVYNLQQTQTVQDRKHQLASASLVFNTFSTDDETESVITNMTTDKEEDSEESSLSSTSFDQGLSMLSNEYSANNSTVDEMVCKCEHEQCNTKRKELAQDLKLAEADIAILVSSKQQLQLDIYEISEEKNKLYDQLKTSQTELAVRDKELKFFKKQMESKMEVWETHKTSMNEYVKQLKLELSETSQLLELTQVDRDRNKNELNEKKREVENVMNRNKSLQEECSEMHGKVLRLESFIEKSSNENVESENNFSQLRLVREEYSMQLLTKDRQLADTKNQLQKVEDRLLLTNEAHDKLKNESANVRKALMMQTSSVNQLQSQLSIKSEEKHSLDAVVAKLHKDLFHVEMCLTKLKQEISDKSNIVAREEGVKQQLEMQRKVFKEERVSFKQETQLLKQRIMEKKNEVVELQRKVVKGESEHVRTKEEMQKLTEKTKLHADHLACQVKENAQTCSEYEIKYEKLQCLYQDAVTVKDKSQSELEKTIAKFERKEEELLRLQKELAMMSEKLKQNTLLIELKNKESLKWKEHLQIVTNERDKQVVEVTQLRQNVLMQQQNVGRADHSHEQKEMLAELQTTKLNLIAKVEQMQLVEDKMKTEMLKQEENLMK</sequence>
<name>F6PIE5_CIOIN</name>
<organism evidence="3 4">
    <name type="scientific">Ciona intestinalis</name>
    <name type="common">Transparent sea squirt</name>
    <name type="synonym">Ascidia intestinalis</name>
    <dbReference type="NCBI Taxonomy" id="7719"/>
    <lineage>
        <taxon>Eukaryota</taxon>
        <taxon>Metazoa</taxon>
        <taxon>Chordata</taxon>
        <taxon>Tunicata</taxon>
        <taxon>Ascidiacea</taxon>
        <taxon>Phlebobranchia</taxon>
        <taxon>Cionidae</taxon>
        <taxon>Ciona</taxon>
    </lineage>
</organism>
<feature type="region of interest" description="Disordered" evidence="2">
    <location>
        <begin position="43"/>
        <end position="74"/>
    </location>
</feature>
<evidence type="ECO:0000256" key="2">
    <source>
        <dbReference type="SAM" id="MobiDB-lite"/>
    </source>
</evidence>
<feature type="coiled-coil region" evidence="1">
    <location>
        <begin position="402"/>
        <end position="443"/>
    </location>
</feature>
<dbReference type="OMA" id="QMQTKQL"/>
<proteinExistence type="predicted"/>
<accession>F6PIE5</accession>
<reference evidence="4" key="1">
    <citation type="journal article" date="2002" name="Science">
        <title>The draft genome of Ciona intestinalis: insights into chordate and vertebrate origins.</title>
        <authorList>
            <person name="Dehal P."/>
            <person name="Satou Y."/>
            <person name="Campbell R.K."/>
            <person name="Chapman J."/>
            <person name="Degnan B."/>
            <person name="De Tomaso A."/>
            <person name="Davidson B."/>
            <person name="Di Gregorio A."/>
            <person name="Gelpke M."/>
            <person name="Goodstein D.M."/>
            <person name="Harafuji N."/>
            <person name="Hastings K.E."/>
            <person name="Ho I."/>
            <person name="Hotta K."/>
            <person name="Huang W."/>
            <person name="Kawashima T."/>
            <person name="Lemaire P."/>
            <person name="Martinez D."/>
            <person name="Meinertzhagen I.A."/>
            <person name="Necula S."/>
            <person name="Nonaka M."/>
            <person name="Putnam N."/>
            <person name="Rash S."/>
            <person name="Saiga H."/>
            <person name="Satake M."/>
            <person name="Terry A."/>
            <person name="Yamada L."/>
            <person name="Wang H.G."/>
            <person name="Awazu S."/>
            <person name="Azumi K."/>
            <person name="Boore J."/>
            <person name="Branno M."/>
            <person name="Chin-Bow S."/>
            <person name="DeSantis R."/>
            <person name="Doyle S."/>
            <person name="Francino P."/>
            <person name="Keys D.N."/>
            <person name="Haga S."/>
            <person name="Hayashi H."/>
            <person name="Hino K."/>
            <person name="Imai K.S."/>
            <person name="Inaba K."/>
            <person name="Kano S."/>
            <person name="Kobayashi K."/>
            <person name="Kobayashi M."/>
            <person name="Lee B.I."/>
            <person name="Makabe K.W."/>
            <person name="Manohar C."/>
            <person name="Matassi G."/>
            <person name="Medina M."/>
            <person name="Mochizuki Y."/>
            <person name="Mount S."/>
            <person name="Morishita T."/>
            <person name="Miura S."/>
            <person name="Nakayama A."/>
            <person name="Nishizaka S."/>
            <person name="Nomoto H."/>
            <person name="Ohta F."/>
            <person name="Oishi K."/>
            <person name="Rigoutsos I."/>
            <person name="Sano M."/>
            <person name="Sasaki A."/>
            <person name="Sasakura Y."/>
            <person name="Shoguchi E."/>
            <person name="Shin-i T."/>
            <person name="Spagnuolo A."/>
            <person name="Stainier D."/>
            <person name="Suzuki M.M."/>
            <person name="Tassy O."/>
            <person name="Takatori N."/>
            <person name="Tokuoka M."/>
            <person name="Yagi K."/>
            <person name="Yoshizaki F."/>
            <person name="Wada S."/>
            <person name="Zhang C."/>
            <person name="Hyatt P.D."/>
            <person name="Larimer F."/>
            <person name="Detter C."/>
            <person name="Doggett N."/>
            <person name="Glavina T."/>
            <person name="Hawkins T."/>
            <person name="Richardson P."/>
            <person name="Lucas S."/>
            <person name="Kohara Y."/>
            <person name="Levine M."/>
            <person name="Satoh N."/>
            <person name="Rokhsar D.S."/>
        </authorList>
    </citation>
    <scope>NUCLEOTIDE SEQUENCE [LARGE SCALE GENOMIC DNA]</scope>
</reference>
<reference evidence="3" key="2">
    <citation type="submission" date="2025-08" db="UniProtKB">
        <authorList>
            <consortium name="Ensembl"/>
        </authorList>
    </citation>
    <scope>IDENTIFICATION</scope>
</reference>
<evidence type="ECO:0000313" key="4">
    <source>
        <dbReference type="Proteomes" id="UP000008144"/>
    </source>
</evidence>
<evidence type="ECO:0000313" key="3">
    <source>
        <dbReference type="Ensembl" id="ENSCINP00000020244.3"/>
    </source>
</evidence>
<dbReference type="HOGENOM" id="CLU_345023_0_0_1"/>
<reference evidence="3" key="3">
    <citation type="submission" date="2025-09" db="UniProtKB">
        <authorList>
            <consortium name="Ensembl"/>
        </authorList>
    </citation>
    <scope>IDENTIFICATION</scope>
</reference>
<feature type="coiled-coil region" evidence="1">
    <location>
        <begin position="479"/>
        <end position="513"/>
    </location>
</feature>
<protein>
    <submittedName>
        <fullName evidence="3">Uncharacterized protein</fullName>
    </submittedName>
</protein>